<proteinExistence type="predicted"/>
<name>A0A4P6JLG4_KTERU</name>
<sequence length="75" mass="8607">MKKLSFYCVFQWMPGISLLALARESNRHPYVIWDLLLGHAMQRDDAAIILATFNELSGTDYTLDQFAIIFVAKAR</sequence>
<dbReference type="AlphaFoldDB" id="A0A4P6JLG4"/>
<dbReference type="EMBL" id="CP035758">
    <property type="protein sequence ID" value="QBD76034.1"/>
    <property type="molecule type" value="Genomic_DNA"/>
</dbReference>
<evidence type="ECO:0000313" key="1">
    <source>
        <dbReference type="EMBL" id="QBD76034.1"/>
    </source>
</evidence>
<dbReference type="KEGG" id="kbs:EPA93_08450"/>
<dbReference type="RefSeq" id="WP_129886630.1">
    <property type="nucleotide sequence ID" value="NZ_CP035758.1"/>
</dbReference>
<dbReference type="Proteomes" id="UP000290365">
    <property type="component" value="Chromosome"/>
</dbReference>
<protein>
    <recommendedName>
        <fullName evidence="3">XRE family transcriptional regulator</fullName>
    </recommendedName>
</protein>
<evidence type="ECO:0008006" key="3">
    <source>
        <dbReference type="Google" id="ProtNLM"/>
    </source>
</evidence>
<gene>
    <name evidence="1" type="ORF">EPA93_08450</name>
</gene>
<reference evidence="1 2" key="1">
    <citation type="submission" date="2019-01" db="EMBL/GenBank/DDBJ databases">
        <title>Ktedonosporobacter rubrisoli SCAWS-G2.</title>
        <authorList>
            <person name="Huang Y."/>
            <person name="Yan B."/>
        </authorList>
    </citation>
    <scope>NUCLEOTIDE SEQUENCE [LARGE SCALE GENOMIC DNA]</scope>
    <source>
        <strain evidence="1 2">SCAWS-G2</strain>
    </source>
</reference>
<keyword evidence="2" id="KW-1185">Reference proteome</keyword>
<accession>A0A4P6JLG4</accession>
<organism evidence="1 2">
    <name type="scientific">Ktedonosporobacter rubrisoli</name>
    <dbReference type="NCBI Taxonomy" id="2509675"/>
    <lineage>
        <taxon>Bacteria</taxon>
        <taxon>Bacillati</taxon>
        <taxon>Chloroflexota</taxon>
        <taxon>Ktedonobacteria</taxon>
        <taxon>Ktedonobacterales</taxon>
        <taxon>Ktedonosporobacteraceae</taxon>
        <taxon>Ktedonosporobacter</taxon>
    </lineage>
</organism>
<evidence type="ECO:0000313" key="2">
    <source>
        <dbReference type="Proteomes" id="UP000290365"/>
    </source>
</evidence>